<dbReference type="RefSeq" id="WP_236861400.1">
    <property type="nucleotide sequence ID" value="NZ_LNQR01000001.1"/>
</dbReference>
<evidence type="ECO:0000313" key="2">
    <source>
        <dbReference type="EMBL" id="KWT95162.1"/>
    </source>
</evidence>
<sequence length="52" mass="5608">MKRLIALFLLSLALAGCVAAIDPRPYPPPILPPPPIYPVPPPPLYPVPPPPY</sequence>
<organism evidence="2 3">
    <name type="scientific">Candidatus Magnetominusculus xianensis</name>
    <dbReference type="NCBI Taxonomy" id="1748249"/>
    <lineage>
        <taxon>Bacteria</taxon>
        <taxon>Pseudomonadati</taxon>
        <taxon>Nitrospirota</taxon>
        <taxon>Nitrospiria</taxon>
        <taxon>Nitrospirales</taxon>
        <taxon>Nitrospiraceae</taxon>
        <taxon>Candidatus Magnetominusculus</taxon>
    </lineage>
</organism>
<evidence type="ECO:0000256" key="1">
    <source>
        <dbReference type="SAM" id="SignalP"/>
    </source>
</evidence>
<feature type="chain" id="PRO_5045399586" description="Secreted protein" evidence="1">
    <location>
        <begin position="20"/>
        <end position="52"/>
    </location>
</feature>
<proteinExistence type="predicted"/>
<keyword evidence="3" id="KW-1185">Reference proteome</keyword>
<dbReference type="PROSITE" id="PS51257">
    <property type="entry name" value="PROKAR_LIPOPROTEIN"/>
    <property type="match status" value="1"/>
</dbReference>
<gene>
    <name evidence="2" type="ORF">ASN18_0091</name>
</gene>
<dbReference type="EMBL" id="LNQR01000001">
    <property type="protein sequence ID" value="KWT95162.1"/>
    <property type="molecule type" value="Genomic_DNA"/>
</dbReference>
<accession>A0ABR5SPF1</accession>
<dbReference type="Proteomes" id="UP000060487">
    <property type="component" value="Unassembled WGS sequence"/>
</dbReference>
<evidence type="ECO:0008006" key="4">
    <source>
        <dbReference type="Google" id="ProtNLM"/>
    </source>
</evidence>
<protein>
    <recommendedName>
        <fullName evidence="4">Secreted protein</fullName>
    </recommendedName>
</protein>
<keyword evidence="1" id="KW-0732">Signal</keyword>
<evidence type="ECO:0000313" key="3">
    <source>
        <dbReference type="Proteomes" id="UP000060487"/>
    </source>
</evidence>
<name>A0ABR5SPF1_9BACT</name>
<comment type="caution">
    <text evidence="2">The sequence shown here is derived from an EMBL/GenBank/DDBJ whole genome shotgun (WGS) entry which is preliminary data.</text>
</comment>
<reference evidence="2 3" key="1">
    <citation type="submission" date="2015-11" db="EMBL/GenBank/DDBJ databases">
        <authorList>
            <person name="Lin W."/>
        </authorList>
    </citation>
    <scope>NUCLEOTIDE SEQUENCE [LARGE SCALE GENOMIC DNA]</scope>
    <source>
        <strain evidence="2 3">HCH-1</strain>
    </source>
</reference>
<feature type="signal peptide" evidence="1">
    <location>
        <begin position="1"/>
        <end position="19"/>
    </location>
</feature>